<proteinExistence type="predicted"/>
<feature type="domain" description="PLD phosphodiesterase" evidence="10">
    <location>
        <begin position="161"/>
        <end position="188"/>
    </location>
</feature>
<dbReference type="InterPro" id="IPR001736">
    <property type="entry name" value="PLipase_D/transphosphatidylase"/>
</dbReference>
<dbReference type="CDD" id="cd09110">
    <property type="entry name" value="PLDc_CLS_1"/>
    <property type="match status" value="1"/>
</dbReference>
<evidence type="ECO:0000259" key="10">
    <source>
        <dbReference type="PROSITE" id="PS50035"/>
    </source>
</evidence>
<evidence type="ECO:0000256" key="7">
    <source>
        <dbReference type="ARBA" id="ARBA00023136"/>
    </source>
</evidence>
<organism evidence="11 12">
    <name type="scientific">Massilia antarctica</name>
    <dbReference type="NCBI Taxonomy" id="2765360"/>
    <lineage>
        <taxon>Bacteria</taxon>
        <taxon>Pseudomonadati</taxon>
        <taxon>Pseudomonadota</taxon>
        <taxon>Betaproteobacteria</taxon>
        <taxon>Burkholderiales</taxon>
        <taxon>Oxalobacteraceae</taxon>
        <taxon>Telluria group</taxon>
        <taxon>Massilia</taxon>
    </lineage>
</organism>
<dbReference type="PROSITE" id="PS50035">
    <property type="entry name" value="PLD"/>
    <property type="match status" value="2"/>
</dbReference>
<name>A0AA49A8Y3_9BURK</name>
<comment type="subcellular location">
    <subcellularLocation>
        <location evidence="1">Cell membrane</location>
    </subcellularLocation>
</comment>
<evidence type="ECO:0000313" key="12">
    <source>
        <dbReference type="Proteomes" id="UP000662888"/>
    </source>
</evidence>
<feature type="domain" description="PLD phosphodiesterase" evidence="10">
    <location>
        <begin position="338"/>
        <end position="365"/>
    </location>
</feature>
<dbReference type="Proteomes" id="UP000662888">
    <property type="component" value="Chromosome"/>
</dbReference>
<accession>A0AA49A8Y3</accession>
<evidence type="ECO:0000256" key="6">
    <source>
        <dbReference type="ARBA" id="ARBA00022989"/>
    </source>
</evidence>
<evidence type="ECO:0000313" key="11">
    <source>
        <dbReference type="EMBL" id="QPI51018.1"/>
    </source>
</evidence>
<keyword evidence="2" id="KW-1003">Cell membrane</keyword>
<keyword evidence="4 9" id="KW-0812">Transmembrane</keyword>
<dbReference type="PANTHER" id="PTHR21248">
    <property type="entry name" value="CARDIOLIPIN SYNTHASE"/>
    <property type="match status" value="1"/>
</dbReference>
<sequence>MTKKPLHVALISCILTLLGVFLVFNFMPSEKKIERQLHRMYNTDDPQFRRSMGVLLGPPILEGNQVDVLLNGEQIFPSMLKAIREAKHTITLETYIYWSESIGQEFTQALIERARAGVKVHVMLDFIGSMKMDDTAMNAMKQAGVQLQRYHKPVWWKFTRLNNRTHRKVMVVDGNIGFTGGVGIADQWRGAGQDKEHWRDTHFRVVGPVVGQMQAVFADNWTKATGAVLDGPHYFPPLKAQGGHAAQMFSSSPSGGSESMLLMYLMAITAAQDTIHLSSSYFVPDELTIHALVAAAKRGVKVKIITPGEDIDSDLVRIASRERWGALLEAGIEIAEYQPTMFHVKALVVDSLMVSVGSTNFDNRSFSLNDEANLNVIDRAFAAEQVAIFDKDWAHARRITLQAWQQRPWTEKAAGELVSLVGNQL</sequence>
<evidence type="ECO:0000256" key="5">
    <source>
        <dbReference type="ARBA" id="ARBA00022737"/>
    </source>
</evidence>
<dbReference type="Pfam" id="PF13091">
    <property type="entry name" value="PLDc_2"/>
    <property type="match status" value="2"/>
</dbReference>
<protein>
    <recommendedName>
        <fullName evidence="8">Cardiolipin synthase</fullName>
        <ecNumber evidence="8">2.7.8.-</ecNumber>
    </recommendedName>
</protein>
<dbReference type="EC" id="2.7.8.-" evidence="8"/>
<evidence type="ECO:0000256" key="9">
    <source>
        <dbReference type="SAM" id="Phobius"/>
    </source>
</evidence>
<dbReference type="SUPFAM" id="SSF56024">
    <property type="entry name" value="Phospholipase D/nuclease"/>
    <property type="match status" value="2"/>
</dbReference>
<evidence type="ECO:0000256" key="4">
    <source>
        <dbReference type="ARBA" id="ARBA00022692"/>
    </source>
</evidence>
<keyword evidence="12" id="KW-1185">Reference proteome</keyword>
<dbReference type="Gene3D" id="3.30.870.10">
    <property type="entry name" value="Endonuclease Chain A"/>
    <property type="match status" value="2"/>
</dbReference>
<dbReference type="EMBL" id="CP065053">
    <property type="protein sequence ID" value="QPI51018.1"/>
    <property type="molecule type" value="Genomic_DNA"/>
</dbReference>
<keyword evidence="5" id="KW-0677">Repeat</keyword>
<evidence type="ECO:0000256" key="3">
    <source>
        <dbReference type="ARBA" id="ARBA00022679"/>
    </source>
</evidence>
<keyword evidence="7 9" id="KW-0472">Membrane</keyword>
<dbReference type="InterPro" id="IPR025202">
    <property type="entry name" value="PLD-like_dom"/>
</dbReference>
<feature type="transmembrane region" description="Helical" evidence="9">
    <location>
        <begin position="6"/>
        <end position="27"/>
    </location>
</feature>
<dbReference type="InterPro" id="IPR022924">
    <property type="entry name" value="Cardiolipin_synthase"/>
</dbReference>
<dbReference type="SMART" id="SM00155">
    <property type="entry name" value="PLDc"/>
    <property type="match status" value="2"/>
</dbReference>
<reference evidence="11 12" key="1">
    <citation type="submission" date="2020-11" db="EMBL/GenBank/DDBJ databases">
        <authorList>
            <person name="Sun Q."/>
        </authorList>
    </citation>
    <scope>NUCLEOTIDE SEQUENCE [LARGE SCALE GENOMIC DNA]</scope>
    <source>
        <strain evidence="11 12">P8398</strain>
    </source>
</reference>
<evidence type="ECO:0000256" key="2">
    <source>
        <dbReference type="ARBA" id="ARBA00022475"/>
    </source>
</evidence>
<dbReference type="NCBIfam" id="TIGR04265">
    <property type="entry name" value="bac_cardiolipin"/>
    <property type="match status" value="1"/>
</dbReference>
<evidence type="ECO:0000256" key="8">
    <source>
        <dbReference type="NCBIfam" id="TIGR04265"/>
    </source>
</evidence>
<evidence type="ECO:0000256" key="1">
    <source>
        <dbReference type="ARBA" id="ARBA00004236"/>
    </source>
</evidence>
<keyword evidence="6 9" id="KW-1133">Transmembrane helix</keyword>
<keyword evidence="3" id="KW-0808">Transferase</keyword>
<dbReference type="RefSeq" id="WP_206090664.1">
    <property type="nucleotide sequence ID" value="NZ_CP065053.1"/>
</dbReference>
<dbReference type="PANTHER" id="PTHR21248:SF22">
    <property type="entry name" value="PHOSPHOLIPASE D"/>
    <property type="match status" value="1"/>
</dbReference>
<dbReference type="CDD" id="cd09159">
    <property type="entry name" value="PLDc_ybhO_like_2"/>
    <property type="match status" value="1"/>
</dbReference>
<gene>
    <name evidence="11" type="primary">cls</name>
    <name evidence="11" type="ORF">IV454_05550</name>
</gene>